<protein>
    <submittedName>
        <fullName evidence="2">HD domain-containing protein</fullName>
    </submittedName>
</protein>
<dbReference type="AlphaFoldDB" id="A0A7C2NZP2"/>
<dbReference type="PROSITE" id="PS51831">
    <property type="entry name" value="HD"/>
    <property type="match status" value="1"/>
</dbReference>
<organism evidence="2">
    <name type="scientific">candidate division WOR-3 bacterium</name>
    <dbReference type="NCBI Taxonomy" id="2052148"/>
    <lineage>
        <taxon>Bacteria</taxon>
        <taxon>Bacteria division WOR-3</taxon>
    </lineage>
</organism>
<dbReference type="Pfam" id="PF01966">
    <property type="entry name" value="HD"/>
    <property type="match status" value="1"/>
</dbReference>
<dbReference type="InterPro" id="IPR003607">
    <property type="entry name" value="HD/PDEase_dom"/>
</dbReference>
<comment type="caution">
    <text evidence="2">The sequence shown here is derived from an EMBL/GenBank/DDBJ whole genome shotgun (WGS) entry which is preliminary data.</text>
</comment>
<dbReference type="EMBL" id="DTDJ01000025">
    <property type="protein sequence ID" value="HGL17389.1"/>
    <property type="molecule type" value="Genomic_DNA"/>
</dbReference>
<dbReference type="CDD" id="cd00077">
    <property type="entry name" value="HDc"/>
    <property type="match status" value="1"/>
</dbReference>
<evidence type="ECO:0000313" key="3">
    <source>
        <dbReference type="EMBL" id="HGL17389.1"/>
    </source>
</evidence>
<evidence type="ECO:0000313" key="2">
    <source>
        <dbReference type="EMBL" id="HEN27332.1"/>
    </source>
</evidence>
<gene>
    <name evidence="2" type="ORF">ENQ77_01425</name>
    <name evidence="3" type="ORF">ENU66_03535</name>
</gene>
<sequence length="225" mass="25250">MVKLTYQDLLHDDEVVTFIKKADAQLEAMGYTEHGLRHVTWVAKRTGQILEALGYDENLKKLGEIAGLLHDVGNLVNREHHAQVGAIIAGDLLRRRGFSAEQVADVMMAIGNHHEEDGFPSSVLSAALILADKADVHRSRVRKMGNIWENLKVDIHDRVNFAATSSKILVDPEKRSITYEIEIDTSIAPVVEFFQIFMSRVMVAHRAAKTLDAVFHLYINNTPMI</sequence>
<dbReference type="SUPFAM" id="SSF109604">
    <property type="entry name" value="HD-domain/PDEase-like"/>
    <property type="match status" value="1"/>
</dbReference>
<accession>A0A7C2NZP2</accession>
<name>A0A7C2NZP2_UNCW3</name>
<evidence type="ECO:0000259" key="1">
    <source>
        <dbReference type="PROSITE" id="PS51831"/>
    </source>
</evidence>
<reference evidence="2" key="1">
    <citation type="journal article" date="2020" name="mSystems">
        <title>Genome- and Community-Level Interaction Insights into Carbon Utilization and Element Cycling Functions of Hydrothermarchaeota in Hydrothermal Sediment.</title>
        <authorList>
            <person name="Zhou Z."/>
            <person name="Liu Y."/>
            <person name="Xu W."/>
            <person name="Pan J."/>
            <person name="Luo Z.H."/>
            <person name="Li M."/>
        </authorList>
    </citation>
    <scope>NUCLEOTIDE SEQUENCE [LARGE SCALE GENOMIC DNA]</scope>
    <source>
        <strain evidence="2">SpSt-34</strain>
        <strain evidence="3">SpSt-69</strain>
    </source>
</reference>
<dbReference type="Gene3D" id="1.10.3210.10">
    <property type="entry name" value="Hypothetical protein af1432"/>
    <property type="match status" value="1"/>
</dbReference>
<proteinExistence type="predicted"/>
<dbReference type="InterPro" id="IPR006674">
    <property type="entry name" value="HD_domain"/>
</dbReference>
<feature type="domain" description="HD" evidence="1">
    <location>
        <begin position="39"/>
        <end position="137"/>
    </location>
</feature>
<dbReference type="EMBL" id="DSOL01000037">
    <property type="protein sequence ID" value="HEN27332.1"/>
    <property type="molecule type" value="Genomic_DNA"/>
</dbReference>